<evidence type="ECO:0000313" key="8">
    <source>
        <dbReference type="EMBL" id="AFL75368.1"/>
    </source>
</evidence>
<accession>I3YEF0</accession>
<dbReference type="Gene3D" id="3.40.960.10">
    <property type="entry name" value="VSR Endonuclease"/>
    <property type="match status" value="1"/>
</dbReference>
<evidence type="ECO:0000256" key="2">
    <source>
        <dbReference type="ARBA" id="ARBA00022759"/>
    </source>
</evidence>
<comment type="similarity">
    <text evidence="6">Belongs to the Vsr family.</text>
</comment>
<dbReference type="InterPro" id="IPR011335">
    <property type="entry name" value="Restrct_endonuc-II-like"/>
</dbReference>
<sequence>MSEAGEPKPSGDVLTPAQRSRCMSRIRSRDTGPEILIRRALFARGYRYRIHDRKLPGRPDIVFPGRRALIMIHGCFWHTHGCHLSATPATRREFWERKLGENRARDDRVLNALRLAGWRVLTVWECALRGKNRQDPGAVIDACERFLNHPEMRRATIEGLSRGSVPPGLSGDDTDRT</sequence>
<dbReference type="Pfam" id="PF03852">
    <property type="entry name" value="Vsr"/>
    <property type="match status" value="1"/>
</dbReference>
<proteinExistence type="inferred from homology"/>
<keyword evidence="9" id="KW-1185">Reference proteome</keyword>
<evidence type="ECO:0000256" key="6">
    <source>
        <dbReference type="ARBA" id="ARBA00029466"/>
    </source>
</evidence>
<feature type="region of interest" description="Disordered" evidence="7">
    <location>
        <begin position="158"/>
        <end position="177"/>
    </location>
</feature>
<dbReference type="OrthoDB" id="9801520at2"/>
<dbReference type="Proteomes" id="UP000006062">
    <property type="component" value="Chromosome"/>
</dbReference>
<keyword evidence="1" id="KW-0540">Nuclease</keyword>
<evidence type="ECO:0000256" key="5">
    <source>
        <dbReference type="ARBA" id="ARBA00023204"/>
    </source>
</evidence>
<dbReference type="EMBL" id="CP003154">
    <property type="protein sequence ID" value="AFL75368.1"/>
    <property type="molecule type" value="Genomic_DNA"/>
</dbReference>
<dbReference type="EC" id="3.1.-.-" evidence="8"/>
<dbReference type="eggNOG" id="COG3727">
    <property type="taxonomic scope" value="Bacteria"/>
</dbReference>
<dbReference type="GO" id="GO:0016787">
    <property type="term" value="F:hydrolase activity"/>
    <property type="evidence" value="ECO:0007669"/>
    <property type="project" value="UniProtKB-KW"/>
</dbReference>
<dbReference type="KEGG" id="tvi:Thivi_3501"/>
<dbReference type="STRING" id="765911.Thivi_3501"/>
<protein>
    <submittedName>
        <fullName evidence="8">T/G mismatch-specific endonuclease</fullName>
        <ecNumber evidence="8">3.1.-.-</ecNumber>
    </submittedName>
</protein>
<evidence type="ECO:0000256" key="3">
    <source>
        <dbReference type="ARBA" id="ARBA00022763"/>
    </source>
</evidence>
<dbReference type="RefSeq" id="WP_014779768.1">
    <property type="nucleotide sequence ID" value="NC_018012.1"/>
</dbReference>
<evidence type="ECO:0000256" key="1">
    <source>
        <dbReference type="ARBA" id="ARBA00022722"/>
    </source>
</evidence>
<keyword evidence="4 8" id="KW-0378">Hydrolase</keyword>
<gene>
    <name evidence="8" type="ordered locus">Thivi_3501</name>
</gene>
<keyword evidence="5" id="KW-0234">DNA repair</keyword>
<dbReference type="NCBIfam" id="TIGR00632">
    <property type="entry name" value="vsr"/>
    <property type="match status" value="1"/>
</dbReference>
<dbReference type="HOGENOM" id="CLU_111913_1_1_6"/>
<reference evidence="8 9" key="1">
    <citation type="submission" date="2012-06" db="EMBL/GenBank/DDBJ databases">
        <title>Complete sequence of Thiocystis violascens DSM 198.</title>
        <authorList>
            <consortium name="US DOE Joint Genome Institute"/>
            <person name="Lucas S."/>
            <person name="Han J."/>
            <person name="Lapidus A."/>
            <person name="Cheng J.-F."/>
            <person name="Goodwin L."/>
            <person name="Pitluck S."/>
            <person name="Peters L."/>
            <person name="Ovchinnikova G."/>
            <person name="Teshima H."/>
            <person name="Detter J.C."/>
            <person name="Han C."/>
            <person name="Tapia R."/>
            <person name="Land M."/>
            <person name="Hauser L."/>
            <person name="Kyrpides N."/>
            <person name="Ivanova N."/>
            <person name="Pagani I."/>
            <person name="Vogl K."/>
            <person name="Liu Z."/>
            <person name="Frigaard N.-U."/>
            <person name="Bryant D."/>
            <person name="Woyke T."/>
        </authorList>
    </citation>
    <scope>NUCLEOTIDE SEQUENCE [LARGE SCALE GENOMIC DNA]</scope>
    <source>
        <strain evidence="9">ATCC 17096 / DSM 198 / 6111</strain>
    </source>
</reference>
<evidence type="ECO:0000256" key="7">
    <source>
        <dbReference type="SAM" id="MobiDB-lite"/>
    </source>
</evidence>
<dbReference type="SUPFAM" id="SSF52980">
    <property type="entry name" value="Restriction endonuclease-like"/>
    <property type="match status" value="1"/>
</dbReference>
<dbReference type="GO" id="GO:0006298">
    <property type="term" value="P:mismatch repair"/>
    <property type="evidence" value="ECO:0007669"/>
    <property type="project" value="InterPro"/>
</dbReference>
<keyword evidence="3" id="KW-0227">DNA damage</keyword>
<dbReference type="GO" id="GO:0004519">
    <property type="term" value="F:endonuclease activity"/>
    <property type="evidence" value="ECO:0007669"/>
    <property type="project" value="UniProtKB-KW"/>
</dbReference>
<keyword evidence="2 8" id="KW-0255">Endonuclease</keyword>
<dbReference type="InterPro" id="IPR004603">
    <property type="entry name" value="DNA_mismatch_endonuc_vsr"/>
</dbReference>
<dbReference type="CDD" id="cd00221">
    <property type="entry name" value="Vsr"/>
    <property type="match status" value="1"/>
</dbReference>
<organism evidence="8 9">
    <name type="scientific">Thiocystis violascens (strain ATCC 17096 / DSM 198 / 6111)</name>
    <name type="common">Chromatium violascens</name>
    <dbReference type="NCBI Taxonomy" id="765911"/>
    <lineage>
        <taxon>Bacteria</taxon>
        <taxon>Pseudomonadati</taxon>
        <taxon>Pseudomonadota</taxon>
        <taxon>Gammaproteobacteria</taxon>
        <taxon>Chromatiales</taxon>
        <taxon>Chromatiaceae</taxon>
        <taxon>Thiocystis</taxon>
    </lineage>
</organism>
<dbReference type="AlphaFoldDB" id="I3YEF0"/>
<evidence type="ECO:0000313" key="9">
    <source>
        <dbReference type="Proteomes" id="UP000006062"/>
    </source>
</evidence>
<evidence type="ECO:0000256" key="4">
    <source>
        <dbReference type="ARBA" id="ARBA00022801"/>
    </source>
</evidence>
<name>I3YEF0_THIV6</name>